<sequence length="100" mass="10145">MRVFTYAFSALLAAGGTFAFVKKGSAKSLGAGLGAALILFLCARSMVAGAQGPARVAFGICLLLGITMANRFNNTKKFVPPGLLATIALGMAFGFVAVGL</sequence>
<organism evidence="7 8">
    <name type="scientific">Edaphochlamys debaryana</name>
    <dbReference type="NCBI Taxonomy" id="47281"/>
    <lineage>
        <taxon>Eukaryota</taxon>
        <taxon>Viridiplantae</taxon>
        <taxon>Chlorophyta</taxon>
        <taxon>core chlorophytes</taxon>
        <taxon>Chlorophyceae</taxon>
        <taxon>CS clade</taxon>
        <taxon>Chlamydomonadales</taxon>
        <taxon>Chlamydomonadales incertae sedis</taxon>
        <taxon>Edaphochlamys</taxon>
    </lineage>
</organism>
<dbReference type="Gene3D" id="1.10.10.1740">
    <property type="entry name" value="Transmembrane protein 14-like"/>
    <property type="match status" value="1"/>
</dbReference>
<dbReference type="EMBL" id="JAEHOE010000058">
    <property type="protein sequence ID" value="KAG2490884.1"/>
    <property type="molecule type" value="Genomic_DNA"/>
</dbReference>
<accession>A0A836BX77</accession>
<keyword evidence="5 6" id="KW-0472">Membrane</keyword>
<dbReference type="PANTHER" id="PTHR12668:SF43">
    <property type="entry name" value="TRANSMEMBRANE PROTEIN 14 HOMOLOG"/>
    <property type="match status" value="1"/>
</dbReference>
<comment type="subcellular location">
    <subcellularLocation>
        <location evidence="1">Membrane</location>
    </subcellularLocation>
</comment>
<evidence type="ECO:0000256" key="2">
    <source>
        <dbReference type="ARBA" id="ARBA00007590"/>
    </source>
</evidence>
<evidence type="ECO:0000313" key="8">
    <source>
        <dbReference type="Proteomes" id="UP000612055"/>
    </source>
</evidence>
<evidence type="ECO:0000256" key="5">
    <source>
        <dbReference type="ARBA" id="ARBA00023136"/>
    </source>
</evidence>
<gene>
    <name evidence="7" type="ORF">HYH03_010801</name>
</gene>
<evidence type="ECO:0000256" key="4">
    <source>
        <dbReference type="ARBA" id="ARBA00022989"/>
    </source>
</evidence>
<dbReference type="Proteomes" id="UP000612055">
    <property type="component" value="Unassembled WGS sequence"/>
</dbReference>
<dbReference type="AlphaFoldDB" id="A0A836BX77"/>
<evidence type="ECO:0000256" key="6">
    <source>
        <dbReference type="SAM" id="Phobius"/>
    </source>
</evidence>
<reference evidence="7" key="1">
    <citation type="journal article" date="2020" name="bioRxiv">
        <title>Comparative genomics of Chlamydomonas.</title>
        <authorList>
            <person name="Craig R.J."/>
            <person name="Hasan A.R."/>
            <person name="Ness R.W."/>
            <person name="Keightley P.D."/>
        </authorList>
    </citation>
    <scope>NUCLEOTIDE SEQUENCE</scope>
    <source>
        <strain evidence="7">CCAP 11/70</strain>
    </source>
</reference>
<dbReference type="Pfam" id="PF03647">
    <property type="entry name" value="Tmemb_14"/>
    <property type="match status" value="1"/>
</dbReference>
<dbReference type="OrthoDB" id="542340at2759"/>
<feature type="transmembrane region" description="Helical" evidence="6">
    <location>
        <begin position="54"/>
        <end position="72"/>
    </location>
</feature>
<dbReference type="GO" id="GO:0015245">
    <property type="term" value="F:fatty acid transmembrane transporter activity"/>
    <property type="evidence" value="ECO:0007669"/>
    <property type="project" value="TreeGrafter"/>
</dbReference>
<proteinExistence type="inferred from homology"/>
<keyword evidence="3 6" id="KW-0812">Transmembrane</keyword>
<keyword evidence="8" id="KW-1185">Reference proteome</keyword>
<keyword evidence="4 6" id="KW-1133">Transmembrane helix</keyword>
<evidence type="ECO:0000256" key="3">
    <source>
        <dbReference type="ARBA" id="ARBA00022692"/>
    </source>
</evidence>
<comment type="similarity">
    <text evidence="2">Belongs to the TMEM14 family.</text>
</comment>
<evidence type="ECO:0000256" key="1">
    <source>
        <dbReference type="ARBA" id="ARBA00004370"/>
    </source>
</evidence>
<feature type="transmembrane region" description="Helical" evidence="6">
    <location>
        <begin position="29"/>
        <end position="47"/>
    </location>
</feature>
<protein>
    <submittedName>
        <fullName evidence="7">Uncharacterized protein</fullName>
    </submittedName>
</protein>
<feature type="transmembrane region" description="Helical" evidence="6">
    <location>
        <begin position="78"/>
        <end position="98"/>
    </location>
</feature>
<dbReference type="InterPro" id="IPR005349">
    <property type="entry name" value="TMEM14"/>
</dbReference>
<comment type="caution">
    <text evidence="7">The sequence shown here is derived from an EMBL/GenBank/DDBJ whole genome shotgun (WGS) entry which is preliminary data.</text>
</comment>
<dbReference type="InterPro" id="IPR044890">
    <property type="entry name" value="TMEM14_sf"/>
</dbReference>
<dbReference type="PANTHER" id="PTHR12668">
    <property type="entry name" value="TRANSMEMBRANE PROTEIN 14, 15"/>
    <property type="match status" value="1"/>
</dbReference>
<name>A0A836BX77_9CHLO</name>
<evidence type="ECO:0000313" key="7">
    <source>
        <dbReference type="EMBL" id="KAG2490884.1"/>
    </source>
</evidence>
<dbReference type="GO" id="GO:0009706">
    <property type="term" value="C:chloroplast inner membrane"/>
    <property type="evidence" value="ECO:0007669"/>
    <property type="project" value="TreeGrafter"/>
</dbReference>